<sequence>MVKVRGSENKRPKRKRENILLQENLPKDWFWVWWPDSGWWKVRITDVEEEEEWYWPRTQEPLDTPILSLTISYASHKNGSTCFIERVLWHEGVLYDQEGEETISYCLNPPQDNVANSSEQLANEDSLRPSSPSTSSNETGSRRSQEKVFNERNKETKEQANIKTTKVGTSPRKDSFMQERVAENIREKAKNVLNQILLENLEDTGVDIDKTNISKIAIDIENALFEKYFKADYLEQLRSLTFNLRGKRNLDLKRAIVMSDISPTRLAEMTADELASKSMREERKRREQESFARAVIRDPTDVGIMKGMNSTEVLPQRSEDAYENGQIFPTDNSLQEACREDVEAGIEDSGVQGSLPVNKEIIHEMDSIQSCLHVNETTQQKNNVEAQKSSSLTLSSLEFSMSNSLDDKFQQFASSMGEPESNKRNRSILRGSTTDAIRSKRRTAVWQGKITFDKTISFSAMAFYLVGASNYAVLPGQMNVIGRTELTSTIEFVKGLEYSTSREFSVVYFKPKDSRDEGGFKELIDFLSRRKRAGVLFQTGQSEAYILPPGKITCRVHEYGMERVLGVIVTRKTPLEEPPMPLSEQVKVGQSEHLPQGSHLRSMDEENNSLSPHIQLSAEPFKEVIVSEPEKEKQGSFAMFTKNISTNLSSAPEKGVLNSNITTEEQHKILPGLSKGPQLSSVMGIRSLSGIPGLNKTNESDKESLQK</sequence>
<dbReference type="OrthoDB" id="44867at2759"/>
<dbReference type="EMBL" id="KB454524">
    <property type="protein sequence ID" value="EME28050.1"/>
    <property type="molecule type" value="Genomic_DNA"/>
</dbReference>
<feature type="compositionally biased region" description="Polar residues" evidence="5">
    <location>
        <begin position="110"/>
        <end position="123"/>
    </location>
</feature>
<feature type="domain" description="TFIIS central" evidence="6">
    <location>
        <begin position="185"/>
        <end position="302"/>
    </location>
</feature>
<accession>M2WVP2</accession>
<keyword evidence="4" id="KW-0539">Nucleus</keyword>
<organism evidence="7 8">
    <name type="scientific">Galdieria sulphuraria</name>
    <name type="common">Red alga</name>
    <dbReference type="NCBI Taxonomy" id="130081"/>
    <lineage>
        <taxon>Eukaryota</taxon>
        <taxon>Rhodophyta</taxon>
        <taxon>Bangiophyceae</taxon>
        <taxon>Galdieriales</taxon>
        <taxon>Galdieriaceae</taxon>
        <taxon>Galdieria</taxon>
    </lineage>
</organism>
<feature type="region of interest" description="Disordered" evidence="5">
    <location>
        <begin position="688"/>
        <end position="707"/>
    </location>
</feature>
<keyword evidence="2" id="KW-0863">Zinc-finger</keyword>
<dbReference type="PANTHER" id="PTHR11477:SF0">
    <property type="entry name" value="IP08861P-RELATED"/>
    <property type="match status" value="1"/>
</dbReference>
<dbReference type="PANTHER" id="PTHR11477">
    <property type="entry name" value="TRANSCRIPTION FACTOR S-II ZINC FINGER DOMAIN-CONTAINING PROTEIN"/>
    <property type="match status" value="1"/>
</dbReference>
<dbReference type="Pfam" id="PF07500">
    <property type="entry name" value="TFIIS_M"/>
    <property type="match status" value="1"/>
</dbReference>
<dbReference type="SUPFAM" id="SSF46942">
    <property type="entry name" value="Elongation factor TFIIS domain 2"/>
    <property type="match status" value="1"/>
</dbReference>
<dbReference type="GO" id="GO:0005634">
    <property type="term" value="C:nucleus"/>
    <property type="evidence" value="ECO:0007669"/>
    <property type="project" value="TreeGrafter"/>
</dbReference>
<dbReference type="Gene3D" id="1.10.472.30">
    <property type="entry name" value="Transcription elongation factor S-II, central domain"/>
    <property type="match status" value="1"/>
</dbReference>
<evidence type="ECO:0000313" key="7">
    <source>
        <dbReference type="EMBL" id="EME28050.1"/>
    </source>
</evidence>
<dbReference type="SMART" id="SM00510">
    <property type="entry name" value="TFS2M"/>
    <property type="match status" value="1"/>
</dbReference>
<name>M2WVP2_GALSU</name>
<reference evidence="8" key="1">
    <citation type="journal article" date="2013" name="Science">
        <title>Gene transfer from bacteria and archaea facilitated evolution of an extremophilic eukaryote.</title>
        <authorList>
            <person name="Schonknecht G."/>
            <person name="Chen W.H."/>
            <person name="Ternes C.M."/>
            <person name="Barbier G.G."/>
            <person name="Shrestha R.P."/>
            <person name="Stanke M."/>
            <person name="Brautigam A."/>
            <person name="Baker B.J."/>
            <person name="Banfield J.F."/>
            <person name="Garavito R.M."/>
            <person name="Carr K."/>
            <person name="Wilkerson C."/>
            <person name="Rensing S.A."/>
            <person name="Gagneul D."/>
            <person name="Dickenson N.E."/>
            <person name="Oesterhelt C."/>
            <person name="Lercher M.J."/>
            <person name="Weber A.P."/>
        </authorList>
    </citation>
    <scope>NUCLEOTIDE SEQUENCE [LARGE SCALE GENOMIC DNA]</scope>
    <source>
        <strain evidence="8">074W</strain>
    </source>
</reference>
<dbReference type="InterPro" id="IPR036575">
    <property type="entry name" value="TFIIS_cen_dom_sf"/>
</dbReference>
<dbReference type="Gramene" id="EME28050">
    <property type="protein sequence ID" value="EME28050"/>
    <property type="gene ID" value="Gasu_43890"/>
</dbReference>
<dbReference type="KEGG" id="gsl:Gasu_43890"/>
<dbReference type="GeneID" id="17086918"/>
<dbReference type="eggNOG" id="KOG1634">
    <property type="taxonomic scope" value="Eukaryota"/>
</dbReference>
<feature type="compositionally biased region" description="Basic and acidic residues" evidence="5">
    <location>
        <begin position="698"/>
        <end position="707"/>
    </location>
</feature>
<dbReference type="InterPro" id="IPR003618">
    <property type="entry name" value="TFIIS_cen_dom"/>
</dbReference>
<evidence type="ECO:0000256" key="3">
    <source>
        <dbReference type="ARBA" id="ARBA00022833"/>
    </source>
</evidence>
<evidence type="ECO:0000256" key="5">
    <source>
        <dbReference type="SAM" id="MobiDB-lite"/>
    </source>
</evidence>
<protein>
    <recommendedName>
        <fullName evidence="6">TFIIS central domain-containing protein</fullName>
    </recommendedName>
</protein>
<evidence type="ECO:0000259" key="6">
    <source>
        <dbReference type="PROSITE" id="PS51321"/>
    </source>
</evidence>
<keyword evidence="3" id="KW-0862">Zinc</keyword>
<dbReference type="RefSeq" id="XP_005704570.1">
    <property type="nucleotide sequence ID" value="XM_005704513.1"/>
</dbReference>
<dbReference type="GO" id="GO:0008270">
    <property type="term" value="F:zinc ion binding"/>
    <property type="evidence" value="ECO:0007669"/>
    <property type="project" value="UniProtKB-KW"/>
</dbReference>
<evidence type="ECO:0000256" key="2">
    <source>
        <dbReference type="ARBA" id="ARBA00022771"/>
    </source>
</evidence>
<dbReference type="InterPro" id="IPR012921">
    <property type="entry name" value="SPOC_C"/>
</dbReference>
<dbReference type="STRING" id="130081.M2WVP2"/>
<evidence type="ECO:0000313" key="8">
    <source>
        <dbReference type="Proteomes" id="UP000030680"/>
    </source>
</evidence>
<feature type="compositionally biased region" description="Low complexity" evidence="5">
    <location>
        <begin position="128"/>
        <end position="139"/>
    </location>
</feature>
<feature type="region of interest" description="Disordered" evidence="5">
    <location>
        <begin position="108"/>
        <end position="174"/>
    </location>
</feature>
<keyword evidence="8" id="KW-1185">Reference proteome</keyword>
<gene>
    <name evidence="7" type="ORF">Gasu_43890</name>
</gene>
<keyword evidence="1" id="KW-0479">Metal-binding</keyword>
<dbReference type="AlphaFoldDB" id="M2WVP2"/>
<dbReference type="GO" id="GO:0006351">
    <property type="term" value="P:DNA-templated transcription"/>
    <property type="evidence" value="ECO:0007669"/>
    <property type="project" value="InterPro"/>
</dbReference>
<dbReference type="Pfam" id="PF07744">
    <property type="entry name" value="SPOC"/>
    <property type="match status" value="1"/>
</dbReference>
<dbReference type="CDD" id="cd21538">
    <property type="entry name" value="SPOC_TFIIS"/>
    <property type="match status" value="1"/>
</dbReference>
<evidence type="ECO:0000256" key="4">
    <source>
        <dbReference type="ARBA" id="ARBA00023242"/>
    </source>
</evidence>
<evidence type="ECO:0000256" key="1">
    <source>
        <dbReference type="ARBA" id="ARBA00022723"/>
    </source>
</evidence>
<dbReference type="Proteomes" id="UP000030680">
    <property type="component" value="Unassembled WGS sequence"/>
</dbReference>
<proteinExistence type="predicted"/>
<feature type="compositionally biased region" description="Basic and acidic residues" evidence="5">
    <location>
        <begin position="140"/>
        <end position="160"/>
    </location>
</feature>
<dbReference type="PROSITE" id="PS51321">
    <property type="entry name" value="TFIIS_CENTRAL"/>
    <property type="match status" value="1"/>
</dbReference>